<dbReference type="PIRSF" id="PIRSF021362">
    <property type="entry name" value="UCP021362_HAD"/>
    <property type="match status" value="1"/>
</dbReference>
<evidence type="ECO:0000313" key="5">
    <source>
        <dbReference type="EMBL" id="PWI26605.1"/>
    </source>
</evidence>
<accession>A0A2U3AQ69</accession>
<dbReference type="EC" id="3.1.3.-" evidence="3"/>
<gene>
    <name evidence="5" type="ORF">DEX24_02250</name>
</gene>
<proteinExistence type="inferred from homology"/>
<organism evidence="5 6">
    <name type="scientific">Kurthia sibirica</name>
    <dbReference type="NCBI Taxonomy" id="202750"/>
    <lineage>
        <taxon>Bacteria</taxon>
        <taxon>Bacillati</taxon>
        <taxon>Bacillota</taxon>
        <taxon>Bacilli</taxon>
        <taxon>Bacillales</taxon>
        <taxon>Caryophanaceae</taxon>
        <taxon>Kurthia</taxon>
    </lineage>
</organism>
<dbReference type="PANTHER" id="PTHR35134">
    <property type="entry name" value="NUCLEOTIDASE YQFW-RELATED"/>
    <property type="match status" value="1"/>
</dbReference>
<keyword evidence="6" id="KW-1185">Reference proteome</keyword>
<evidence type="ECO:0000313" key="6">
    <source>
        <dbReference type="Proteomes" id="UP000245938"/>
    </source>
</evidence>
<dbReference type="Gene3D" id="3.40.50.1000">
    <property type="entry name" value="HAD superfamily/HAD-like"/>
    <property type="match status" value="1"/>
</dbReference>
<dbReference type="InterPro" id="IPR010708">
    <property type="entry name" value="5'(3')-deoxyribonucleotidase"/>
</dbReference>
<dbReference type="InterPro" id="IPR036412">
    <property type="entry name" value="HAD-like_sf"/>
</dbReference>
<dbReference type="InterPro" id="IPR009206">
    <property type="entry name" value="Nucleotidase_putative"/>
</dbReference>
<keyword evidence="2 3" id="KW-0378">Hydrolase</keyword>
<dbReference type="SUPFAM" id="SSF56784">
    <property type="entry name" value="HAD-like"/>
    <property type="match status" value="1"/>
</dbReference>
<dbReference type="PANTHER" id="PTHR35134:SF2">
    <property type="entry name" value="NUCLEOTIDASE YQFW-RELATED"/>
    <property type="match status" value="1"/>
</dbReference>
<dbReference type="EMBL" id="QFVR01000002">
    <property type="protein sequence ID" value="PWI26605.1"/>
    <property type="molecule type" value="Genomic_DNA"/>
</dbReference>
<comment type="caution">
    <text evidence="5">The sequence shown here is derived from an EMBL/GenBank/DDBJ whole genome shotgun (WGS) entry which is preliminary data.</text>
</comment>
<name>A0A2U3AQ69_9BACL</name>
<reference evidence="5 6" key="1">
    <citation type="submission" date="2018-05" db="EMBL/GenBank/DDBJ databases">
        <title>Kurthia sibirica genome sequence.</title>
        <authorList>
            <person name="Maclea K.S."/>
            <person name="Goen A.E."/>
        </authorList>
    </citation>
    <scope>NUCLEOTIDE SEQUENCE [LARGE SCALE GENOMIC DNA]</scope>
    <source>
        <strain evidence="5 6">ATCC 49154</strain>
    </source>
</reference>
<dbReference type="InterPro" id="IPR052419">
    <property type="entry name" value="5_3-deoxyribonucleotidase-like"/>
</dbReference>
<evidence type="ECO:0000256" key="1">
    <source>
        <dbReference type="ARBA" id="ARBA00009589"/>
    </source>
</evidence>
<comment type="similarity">
    <text evidence="1 3">Belongs to the 5'(3')-deoxyribonucleotidase family.</text>
</comment>
<dbReference type="RefSeq" id="WP_109304776.1">
    <property type="nucleotide sequence ID" value="NZ_BJUF01000002.1"/>
</dbReference>
<dbReference type="GO" id="GO:0009264">
    <property type="term" value="P:deoxyribonucleotide catabolic process"/>
    <property type="evidence" value="ECO:0007669"/>
    <property type="project" value="InterPro"/>
</dbReference>
<dbReference type="AlphaFoldDB" id="A0A2U3AQ69"/>
<feature type="active site" description="Proton donor" evidence="4">
    <location>
        <position position="8"/>
    </location>
</feature>
<protein>
    <recommendedName>
        <fullName evidence="3">Nucleotidase</fullName>
        <ecNumber evidence="3">3.1.3.-</ecNumber>
    </recommendedName>
</protein>
<evidence type="ECO:0000256" key="4">
    <source>
        <dbReference type="PIRSR" id="PIRSR610708-1"/>
    </source>
</evidence>
<dbReference type="Proteomes" id="UP000245938">
    <property type="component" value="Unassembled WGS sequence"/>
</dbReference>
<dbReference type="Pfam" id="PF06941">
    <property type="entry name" value="NT5C"/>
    <property type="match status" value="1"/>
</dbReference>
<dbReference type="OrthoDB" id="573782at2"/>
<sequence length="187" mass="21747">MKFGFDIDDTLINLRQHAFHLYNEKLNENKSIEQFHAIQTVEIHEIFGLNQEQGNAMWTRLMPAIYFTDCPPFEGALTLLNELNDKGHDVFYITSRPKKYCVQTKDWMMAAGFPVADGHFFCGMQDDEKIMTIRDLALDYYFDDKPAVLETLGNTKTAVYIVDQSYNKQVEGQRITSWSDFHKSLKI</sequence>
<dbReference type="InterPro" id="IPR023214">
    <property type="entry name" value="HAD_sf"/>
</dbReference>
<feature type="active site" description="Nucleophile" evidence="4">
    <location>
        <position position="6"/>
    </location>
</feature>
<dbReference type="GO" id="GO:0008253">
    <property type="term" value="F:5'-nucleotidase activity"/>
    <property type="evidence" value="ECO:0007669"/>
    <property type="project" value="InterPro"/>
</dbReference>
<evidence type="ECO:0000256" key="2">
    <source>
        <dbReference type="ARBA" id="ARBA00022801"/>
    </source>
</evidence>
<evidence type="ECO:0000256" key="3">
    <source>
        <dbReference type="PIRNR" id="PIRNR021362"/>
    </source>
</evidence>